<organism evidence="2 3">
    <name type="scientific">Leucobacter exalbidus</name>
    <dbReference type="NCBI Taxonomy" id="662960"/>
    <lineage>
        <taxon>Bacteria</taxon>
        <taxon>Bacillati</taxon>
        <taxon>Actinomycetota</taxon>
        <taxon>Actinomycetes</taxon>
        <taxon>Micrococcales</taxon>
        <taxon>Microbacteriaceae</taxon>
        <taxon>Leucobacter</taxon>
    </lineage>
</organism>
<protein>
    <recommendedName>
        <fullName evidence="4">4-hydroxybenzoate polyprenyltransferase</fullName>
    </recommendedName>
</protein>
<evidence type="ECO:0008006" key="4">
    <source>
        <dbReference type="Google" id="ProtNLM"/>
    </source>
</evidence>
<dbReference type="RefSeq" id="WP_209704454.1">
    <property type="nucleotide sequence ID" value="NZ_JAFIDA010000001.1"/>
</dbReference>
<proteinExistence type="predicted"/>
<dbReference type="AlphaFoldDB" id="A0A940T006"/>
<feature type="transmembrane region" description="Helical" evidence="1">
    <location>
        <begin position="25"/>
        <end position="46"/>
    </location>
</feature>
<gene>
    <name evidence="2" type="ORF">JOF28_000657</name>
</gene>
<name>A0A940T006_9MICO</name>
<dbReference type="EMBL" id="JAFIDA010000001">
    <property type="protein sequence ID" value="MBP1325425.1"/>
    <property type="molecule type" value="Genomic_DNA"/>
</dbReference>
<keyword evidence="1" id="KW-0472">Membrane</keyword>
<keyword evidence="1" id="KW-1133">Transmembrane helix</keyword>
<evidence type="ECO:0000313" key="2">
    <source>
        <dbReference type="EMBL" id="MBP1325425.1"/>
    </source>
</evidence>
<accession>A0A940T006</accession>
<comment type="caution">
    <text evidence="2">The sequence shown here is derived from an EMBL/GenBank/DDBJ whole genome shotgun (WGS) entry which is preliminary data.</text>
</comment>
<evidence type="ECO:0000256" key="1">
    <source>
        <dbReference type="SAM" id="Phobius"/>
    </source>
</evidence>
<evidence type="ECO:0000313" key="3">
    <source>
        <dbReference type="Proteomes" id="UP000675163"/>
    </source>
</evidence>
<sequence>MSVLATLAVAAEEGGHVLVELPIPALMYGVIVFGIFLVLAAVTFSFRDVANRHAEKAEAYAREHGASQSSH</sequence>
<reference evidence="2" key="1">
    <citation type="submission" date="2021-02" db="EMBL/GenBank/DDBJ databases">
        <title>Sequencing the genomes of 1000 actinobacteria strains.</title>
        <authorList>
            <person name="Klenk H.-P."/>
        </authorList>
    </citation>
    <scope>NUCLEOTIDE SEQUENCE</scope>
    <source>
        <strain evidence="2">DSM 22850</strain>
    </source>
</reference>
<keyword evidence="3" id="KW-1185">Reference proteome</keyword>
<keyword evidence="1" id="KW-0812">Transmembrane</keyword>
<dbReference type="Proteomes" id="UP000675163">
    <property type="component" value="Unassembled WGS sequence"/>
</dbReference>